<dbReference type="PANTHER" id="PTHR45672">
    <property type="entry name" value="PROTEIN DISULFIDE-ISOMERASE C17H9.14C-RELATED"/>
    <property type="match status" value="1"/>
</dbReference>
<dbReference type="EMBL" id="CAJHNH020007334">
    <property type="protein sequence ID" value="CAG5134546.1"/>
    <property type="molecule type" value="Genomic_DNA"/>
</dbReference>
<dbReference type="Gene3D" id="3.40.30.10">
    <property type="entry name" value="Glutaredoxin"/>
    <property type="match status" value="3"/>
</dbReference>
<keyword evidence="2 6" id="KW-0732">Signal</keyword>
<sequence>MISTTYLLCLVIFILLTHAVYSSETPGATVVNYDAETFVEGLKRNRNFVMFYAPWCGHCKNLAPTWEELGRIYNNAENSPVIISKVDCTVYKDLCALHNILGFPTLKLFTDGGTHNIRYKGRRDLESLKKFIQQKSSDKESGAAETEKANLASVDKPKIDPVILTSENFAETIGKGYFFIDFFAPWCGHCKQLAPVWEHLAETYNSDNKVTIAKIDCTENAGVCKQYDITGYPTLLWFKNGQKVDKYKGQRTYEALRKYVAAQISEETVDRVEAKPPASLKTSRVVKLTGQTFESHITSNNLVFIKFFAPWCGHCKKLIPVWEELAEAFHDQPVSIAEIDCTQNEDICKKYQ</sequence>
<dbReference type="PANTHER" id="PTHR45672:SF3">
    <property type="entry name" value="THIOREDOXIN DOMAIN-CONTAINING PROTEIN 5"/>
    <property type="match status" value="1"/>
</dbReference>
<evidence type="ECO:0000256" key="3">
    <source>
        <dbReference type="ARBA" id="ARBA00022737"/>
    </source>
</evidence>
<dbReference type="PROSITE" id="PS51352">
    <property type="entry name" value="THIOREDOXIN_2"/>
    <property type="match status" value="3"/>
</dbReference>
<dbReference type="GO" id="GO:0005783">
    <property type="term" value="C:endoplasmic reticulum"/>
    <property type="evidence" value="ECO:0007669"/>
    <property type="project" value="TreeGrafter"/>
</dbReference>
<dbReference type="PROSITE" id="PS00194">
    <property type="entry name" value="THIOREDOXIN_1"/>
    <property type="match status" value="3"/>
</dbReference>
<dbReference type="InterPro" id="IPR005788">
    <property type="entry name" value="PDI_thioredoxin-like_dom"/>
</dbReference>
<feature type="non-terminal residue" evidence="8">
    <location>
        <position position="352"/>
    </location>
</feature>
<dbReference type="InterPro" id="IPR036249">
    <property type="entry name" value="Thioredoxin-like_sf"/>
</dbReference>
<evidence type="ECO:0000259" key="7">
    <source>
        <dbReference type="PROSITE" id="PS51352"/>
    </source>
</evidence>
<keyword evidence="4" id="KW-0676">Redox-active center</keyword>
<dbReference type="NCBIfam" id="TIGR01126">
    <property type="entry name" value="pdi_dom"/>
    <property type="match status" value="1"/>
</dbReference>
<evidence type="ECO:0000256" key="5">
    <source>
        <dbReference type="RuleBase" id="RU004208"/>
    </source>
</evidence>
<dbReference type="OrthoDB" id="71336at2759"/>
<dbReference type="SUPFAM" id="SSF52833">
    <property type="entry name" value="Thioredoxin-like"/>
    <property type="match status" value="3"/>
</dbReference>
<evidence type="ECO:0000256" key="1">
    <source>
        <dbReference type="ARBA" id="ARBA00006347"/>
    </source>
</evidence>
<dbReference type="InterPro" id="IPR051063">
    <property type="entry name" value="PDI"/>
</dbReference>
<comment type="caution">
    <text evidence="8">The sequence shown here is derived from an EMBL/GenBank/DDBJ whole genome shotgun (WGS) entry which is preliminary data.</text>
</comment>
<feature type="domain" description="Thioredoxin" evidence="7">
    <location>
        <begin position="140"/>
        <end position="265"/>
    </location>
</feature>
<name>A0A8S4A6A9_9EUPU</name>
<dbReference type="GO" id="GO:0003756">
    <property type="term" value="F:protein disulfide isomerase activity"/>
    <property type="evidence" value="ECO:0007669"/>
    <property type="project" value="InterPro"/>
</dbReference>
<dbReference type="AlphaFoldDB" id="A0A8S4A6A9"/>
<dbReference type="PRINTS" id="PR00421">
    <property type="entry name" value="THIOREDOXIN"/>
</dbReference>
<keyword evidence="9" id="KW-1185">Reference proteome</keyword>
<comment type="similarity">
    <text evidence="1 5">Belongs to the protein disulfide isomerase family.</text>
</comment>
<dbReference type="GO" id="GO:0006457">
    <property type="term" value="P:protein folding"/>
    <property type="evidence" value="ECO:0007669"/>
    <property type="project" value="TreeGrafter"/>
</dbReference>
<protein>
    <recommendedName>
        <fullName evidence="7">Thioredoxin domain-containing protein</fullName>
    </recommendedName>
</protein>
<dbReference type="Pfam" id="PF00085">
    <property type="entry name" value="Thioredoxin"/>
    <property type="match status" value="3"/>
</dbReference>
<dbReference type="InterPro" id="IPR013766">
    <property type="entry name" value="Thioredoxin_domain"/>
</dbReference>
<feature type="domain" description="Thioredoxin" evidence="7">
    <location>
        <begin position="19"/>
        <end position="137"/>
    </location>
</feature>
<proteinExistence type="inferred from homology"/>
<evidence type="ECO:0000313" key="9">
    <source>
        <dbReference type="Proteomes" id="UP000678393"/>
    </source>
</evidence>
<evidence type="ECO:0000256" key="6">
    <source>
        <dbReference type="SAM" id="SignalP"/>
    </source>
</evidence>
<evidence type="ECO:0000256" key="4">
    <source>
        <dbReference type="ARBA" id="ARBA00023284"/>
    </source>
</evidence>
<gene>
    <name evidence="8" type="ORF">CUNI_LOCUS20104</name>
</gene>
<accession>A0A8S4A6A9</accession>
<dbReference type="InterPro" id="IPR017937">
    <property type="entry name" value="Thioredoxin_CS"/>
</dbReference>
<feature type="signal peptide" evidence="6">
    <location>
        <begin position="1"/>
        <end position="22"/>
    </location>
</feature>
<organism evidence="8 9">
    <name type="scientific">Candidula unifasciata</name>
    <dbReference type="NCBI Taxonomy" id="100452"/>
    <lineage>
        <taxon>Eukaryota</taxon>
        <taxon>Metazoa</taxon>
        <taxon>Spiralia</taxon>
        <taxon>Lophotrochozoa</taxon>
        <taxon>Mollusca</taxon>
        <taxon>Gastropoda</taxon>
        <taxon>Heterobranchia</taxon>
        <taxon>Euthyneura</taxon>
        <taxon>Panpulmonata</taxon>
        <taxon>Eupulmonata</taxon>
        <taxon>Stylommatophora</taxon>
        <taxon>Helicina</taxon>
        <taxon>Helicoidea</taxon>
        <taxon>Geomitridae</taxon>
        <taxon>Candidula</taxon>
    </lineage>
</organism>
<keyword evidence="3" id="KW-0677">Repeat</keyword>
<dbReference type="CDD" id="cd02961">
    <property type="entry name" value="PDI_a_family"/>
    <property type="match status" value="1"/>
</dbReference>
<evidence type="ECO:0000256" key="2">
    <source>
        <dbReference type="ARBA" id="ARBA00022729"/>
    </source>
</evidence>
<feature type="chain" id="PRO_5035817943" description="Thioredoxin domain-containing protein" evidence="6">
    <location>
        <begin position="23"/>
        <end position="352"/>
    </location>
</feature>
<reference evidence="8" key="1">
    <citation type="submission" date="2021-04" db="EMBL/GenBank/DDBJ databases">
        <authorList>
            <consortium name="Molecular Ecology Group"/>
        </authorList>
    </citation>
    <scope>NUCLEOTIDE SEQUENCE</scope>
</reference>
<dbReference type="Proteomes" id="UP000678393">
    <property type="component" value="Unassembled WGS sequence"/>
</dbReference>
<feature type="domain" description="Thioredoxin" evidence="7">
    <location>
        <begin position="269"/>
        <end position="352"/>
    </location>
</feature>
<evidence type="ECO:0000313" key="8">
    <source>
        <dbReference type="EMBL" id="CAG5134546.1"/>
    </source>
</evidence>